<dbReference type="Gene3D" id="2.60.120.200">
    <property type="match status" value="1"/>
</dbReference>
<organism evidence="4 5">
    <name type="scientific">Rhodopirellula baltica WH47</name>
    <dbReference type="NCBI Taxonomy" id="991778"/>
    <lineage>
        <taxon>Bacteria</taxon>
        <taxon>Pseudomonadati</taxon>
        <taxon>Planctomycetota</taxon>
        <taxon>Planctomycetia</taxon>
        <taxon>Pirellulales</taxon>
        <taxon>Pirellulaceae</taxon>
        <taxon>Rhodopirellula</taxon>
    </lineage>
</organism>
<keyword evidence="2" id="KW-0732">Signal</keyword>
<dbReference type="EMBL" id="AFAR01000205">
    <property type="protein sequence ID" value="EGF25839.1"/>
    <property type="molecule type" value="Genomic_DNA"/>
</dbReference>
<protein>
    <submittedName>
        <fullName evidence="4">Kappa-carrageenase</fullName>
    </submittedName>
</protein>
<reference evidence="4 5" key="1">
    <citation type="journal article" date="2013" name="Mar. Genomics">
        <title>Expression of sulfatases in Rhodopirellula baltica and the diversity of sulfatases in the genus Rhodopirellula.</title>
        <authorList>
            <person name="Wegner C.E."/>
            <person name="Richter-Heitmann T."/>
            <person name="Klindworth A."/>
            <person name="Klockow C."/>
            <person name="Richter M."/>
            <person name="Achstetter T."/>
            <person name="Glockner F.O."/>
            <person name="Harder J."/>
        </authorList>
    </citation>
    <scope>NUCLEOTIDE SEQUENCE [LARGE SCALE GENOMIC DNA]</scope>
    <source>
        <strain evidence="4 5">WH47</strain>
    </source>
</reference>
<feature type="domain" description="GH16" evidence="3">
    <location>
        <begin position="20"/>
        <end position="307"/>
    </location>
</feature>
<dbReference type="InterPro" id="IPR013320">
    <property type="entry name" value="ConA-like_dom_sf"/>
</dbReference>
<evidence type="ECO:0000313" key="4">
    <source>
        <dbReference type="EMBL" id="EGF25839.1"/>
    </source>
</evidence>
<dbReference type="PANTHER" id="PTHR10963:SF55">
    <property type="entry name" value="GLYCOSIDE HYDROLASE FAMILY 16 PROTEIN"/>
    <property type="match status" value="1"/>
</dbReference>
<comment type="caution">
    <text evidence="4">The sequence shown here is derived from an EMBL/GenBank/DDBJ whole genome shotgun (WGS) entry which is preliminary data.</text>
</comment>
<dbReference type="AlphaFoldDB" id="F2AWS6"/>
<sequence length="307" mass="35317">MFRTLTLLLVIFGAPSFAWSQSNENSKPLTAKPREKWAIKWNRSDDFNRDSVDWKKWNKNPENFGAWTWDNETNAVAANGVLTLTVRRLRQDDTKASRRDQSGNPTPFTSAMLKSYAVGTYGYYEARIKGSPVFPGVCPSFWMYSKIDDSIIEKEAVRYSEIDVVEMSQRGNRIEGNERIMDHNLHSILSNGTGGIAGRSWQRPNDARFKATQAIEYHAPFDPGQDFHTYGCNVGRDEIIWYVDGIEVGRQENTFWHREMNVAISLGLREPYAVFGNNRLRANESHPATEFPTNMQIDYVRVWELDE</sequence>
<comment type="similarity">
    <text evidence="1">Belongs to the glycosyl hydrolase 16 family.</text>
</comment>
<dbReference type="RefSeq" id="WP_007328086.1">
    <property type="nucleotide sequence ID" value="NZ_AFAR01000205.1"/>
</dbReference>
<feature type="signal peptide" evidence="2">
    <location>
        <begin position="1"/>
        <end position="20"/>
    </location>
</feature>
<dbReference type="Proteomes" id="UP000006222">
    <property type="component" value="Unassembled WGS sequence"/>
</dbReference>
<dbReference type="SUPFAM" id="SSF49899">
    <property type="entry name" value="Concanavalin A-like lectins/glucanases"/>
    <property type="match status" value="1"/>
</dbReference>
<dbReference type="InterPro" id="IPR050546">
    <property type="entry name" value="Glycosyl_Hydrlase_16"/>
</dbReference>
<gene>
    <name evidence="4" type="ORF">RBWH47_05990</name>
</gene>
<dbReference type="GO" id="GO:0004553">
    <property type="term" value="F:hydrolase activity, hydrolyzing O-glycosyl compounds"/>
    <property type="evidence" value="ECO:0007669"/>
    <property type="project" value="InterPro"/>
</dbReference>
<evidence type="ECO:0000313" key="5">
    <source>
        <dbReference type="Proteomes" id="UP000006222"/>
    </source>
</evidence>
<evidence type="ECO:0000256" key="2">
    <source>
        <dbReference type="SAM" id="SignalP"/>
    </source>
</evidence>
<evidence type="ECO:0000256" key="1">
    <source>
        <dbReference type="ARBA" id="ARBA00006865"/>
    </source>
</evidence>
<dbReference type="CDD" id="cd02177">
    <property type="entry name" value="GH16_kappa_carrageenase"/>
    <property type="match status" value="1"/>
</dbReference>
<evidence type="ECO:0000259" key="3">
    <source>
        <dbReference type="PROSITE" id="PS51762"/>
    </source>
</evidence>
<proteinExistence type="inferred from homology"/>
<accession>F2AWS6</accession>
<dbReference type="PROSITE" id="PS51762">
    <property type="entry name" value="GH16_2"/>
    <property type="match status" value="1"/>
</dbReference>
<feature type="chain" id="PRO_5003279229" evidence="2">
    <location>
        <begin position="21"/>
        <end position="307"/>
    </location>
</feature>
<name>F2AWS6_RHOBT</name>
<dbReference type="GO" id="GO:0005975">
    <property type="term" value="P:carbohydrate metabolic process"/>
    <property type="evidence" value="ECO:0007669"/>
    <property type="project" value="InterPro"/>
</dbReference>
<dbReference type="Pfam" id="PF00722">
    <property type="entry name" value="Glyco_hydro_16"/>
    <property type="match status" value="1"/>
</dbReference>
<dbReference type="PATRIC" id="fig|991778.3.peg.4427"/>
<dbReference type="PANTHER" id="PTHR10963">
    <property type="entry name" value="GLYCOSYL HYDROLASE-RELATED"/>
    <property type="match status" value="1"/>
</dbReference>
<dbReference type="InterPro" id="IPR000757">
    <property type="entry name" value="Beta-glucanase-like"/>
</dbReference>